<evidence type="ECO:0000313" key="2">
    <source>
        <dbReference type="EMBL" id="ACO36952.1"/>
    </source>
</evidence>
<evidence type="ECO:0000259" key="1">
    <source>
        <dbReference type="Pfam" id="PF12961"/>
    </source>
</evidence>
<protein>
    <recommendedName>
        <fullName evidence="1">DUF3850 domain-containing protein</fullName>
    </recommendedName>
</protein>
<dbReference type="Gene3D" id="2.30.130.30">
    <property type="entry name" value="Hypothetical protein"/>
    <property type="match status" value="1"/>
</dbReference>
<feature type="domain" description="DUF3850" evidence="1">
    <location>
        <begin position="7"/>
        <end position="75"/>
    </location>
</feature>
<dbReference type="Pfam" id="PF12961">
    <property type="entry name" value="DUF3850"/>
    <property type="match status" value="1"/>
</dbReference>
<dbReference type="EMBL" id="FJ822135">
    <property type="protein sequence ID" value="ACO36952.1"/>
    <property type="molecule type" value="Genomic_DNA"/>
</dbReference>
<keyword evidence="3" id="KW-1185">Reference proteome</keyword>
<dbReference type="Proteomes" id="UP000001878">
    <property type="component" value="Segment"/>
</dbReference>
<dbReference type="GeneID" id="7750886"/>
<dbReference type="RefSeq" id="YP_002790710.1">
    <property type="nucleotide sequence ID" value="NC_012530.1"/>
</dbReference>
<dbReference type="InterPro" id="IPR039440">
    <property type="entry name" value="DUF3850"/>
</dbReference>
<evidence type="ECO:0000313" key="3">
    <source>
        <dbReference type="Proteomes" id="UP000001878"/>
    </source>
</evidence>
<name>C1KFE1_9CAUD</name>
<accession>C1KFE1</accession>
<dbReference type="KEGG" id="vg:7750886"/>
<dbReference type="SUPFAM" id="SSF88697">
    <property type="entry name" value="PUA domain-like"/>
    <property type="match status" value="1"/>
</dbReference>
<gene>
    <name evidence="2" type="ORF">lb338_phage_31</name>
</gene>
<organism evidence="2 3">
    <name type="scientific">Lactobacillus phage Lb338-1</name>
    <dbReference type="NCBI Taxonomy" id="2892342"/>
    <lineage>
        <taxon>Viruses</taxon>
        <taxon>Duplodnaviria</taxon>
        <taxon>Heunggongvirae</taxon>
        <taxon>Uroviricota</taxon>
        <taxon>Caudoviricetes</taxon>
        <taxon>Herelleviridae</taxon>
        <taxon>Mooreparkvirus</taxon>
        <taxon>Mooreparkvirus Lb3381</taxon>
    </lineage>
</organism>
<dbReference type="OrthoDB" id="20998at10239"/>
<sequence>MKSNTIVLKIDPIYFQAQIEGKKNFEIRKNDRDYKVGSILSLREFDGKKYTGRRIKVRVTFITNYAQVDGYVVLGTTPIGCPHCLKGRPIIDDNIKWMAVEGNKLKFNSDKFVGNSETEEVEIAYCPWCGRNLSHF</sequence>
<dbReference type="InterPro" id="IPR015947">
    <property type="entry name" value="PUA-like_sf"/>
</dbReference>
<reference evidence="2 3" key="1">
    <citation type="journal article" date="2009" name="Gene">
        <title>Genome of a virulent bacteriophage Lb338-1 that lyses the probiotic Lactobacillus paracasei cheese strain.</title>
        <authorList>
            <person name="Alemayehu D."/>
            <person name="Ross R.P."/>
            <person name="O'Sullivan O."/>
            <person name="Coffey A."/>
            <person name="Stanton C."/>
            <person name="Fitzgerald G.F."/>
            <person name="McAuliffe O."/>
        </authorList>
    </citation>
    <scope>NUCLEOTIDE SEQUENCE [LARGE SCALE GENOMIC DNA]</scope>
    <source>
        <strain evidence="2">Lb338-1</strain>
    </source>
</reference>
<proteinExistence type="predicted"/>